<organism evidence="1 2">
    <name type="scientific">Fuscovulum ytuae</name>
    <dbReference type="NCBI Taxonomy" id="3042299"/>
    <lineage>
        <taxon>Bacteria</taxon>
        <taxon>Pseudomonadati</taxon>
        <taxon>Pseudomonadota</taxon>
        <taxon>Alphaproteobacteria</taxon>
        <taxon>Rhodobacterales</taxon>
        <taxon>Paracoccaceae</taxon>
        <taxon>Fuscovulum</taxon>
    </lineage>
</organism>
<sequence length="208" mass="22954">MFELGLAASMVAGITLSSGRPACGLSGIALIWAGAARTLIHTQIDYLAYPAFRKVRLTQLTELLLIYRFTQMPVNECGLTACLGLHLLGGWQPGRTSTEAKANIVQCHLLAVFPLIPLRFQPSKHMPTNQEADRQLGRISISRSLILSIILNVGWLLDTTKVIVVVSTRHWIAQTPLVLRKQMRHLPIKFIKNEICTTSAIMLCSASL</sequence>
<reference evidence="1 2" key="1">
    <citation type="submission" date="2023-04" db="EMBL/GenBank/DDBJ databases">
        <title>YMD61, complete Genome.</title>
        <authorList>
            <person name="Zhang J."/>
        </authorList>
    </citation>
    <scope>NUCLEOTIDE SEQUENCE [LARGE SCALE GENOMIC DNA]</scope>
    <source>
        <strain evidence="1 2">YMD61</strain>
    </source>
</reference>
<dbReference type="Proteomes" id="UP001230978">
    <property type="component" value="Chromosome"/>
</dbReference>
<proteinExistence type="predicted"/>
<evidence type="ECO:0000313" key="2">
    <source>
        <dbReference type="Proteomes" id="UP001230978"/>
    </source>
</evidence>
<accession>A0ABY8Q5K9</accession>
<gene>
    <name evidence="1" type="ORF">QF092_16975</name>
</gene>
<keyword evidence="2" id="KW-1185">Reference proteome</keyword>
<dbReference type="RefSeq" id="WP_281465758.1">
    <property type="nucleotide sequence ID" value="NZ_CP124535.1"/>
</dbReference>
<name>A0ABY8Q5K9_9RHOB</name>
<dbReference type="EMBL" id="CP124535">
    <property type="protein sequence ID" value="WGV15922.1"/>
    <property type="molecule type" value="Genomic_DNA"/>
</dbReference>
<protein>
    <submittedName>
        <fullName evidence="1">Uncharacterized protein</fullName>
    </submittedName>
</protein>
<evidence type="ECO:0000313" key="1">
    <source>
        <dbReference type="EMBL" id="WGV15922.1"/>
    </source>
</evidence>